<proteinExistence type="predicted"/>
<organism evidence="3 4">
    <name type="scientific">Clohesyomyces aquaticus</name>
    <dbReference type="NCBI Taxonomy" id="1231657"/>
    <lineage>
        <taxon>Eukaryota</taxon>
        <taxon>Fungi</taxon>
        <taxon>Dikarya</taxon>
        <taxon>Ascomycota</taxon>
        <taxon>Pezizomycotina</taxon>
        <taxon>Dothideomycetes</taxon>
        <taxon>Pleosporomycetidae</taxon>
        <taxon>Pleosporales</taxon>
        <taxon>Lindgomycetaceae</taxon>
        <taxon>Clohesyomyces</taxon>
    </lineage>
</organism>
<comment type="caution">
    <text evidence="3">The sequence shown here is derived from an EMBL/GenBank/DDBJ whole genome shotgun (WGS) entry which is preliminary data.</text>
</comment>
<accession>A0A1Y1ZBE0</accession>
<dbReference type="AlphaFoldDB" id="A0A1Y1ZBE0"/>
<evidence type="ECO:0000256" key="1">
    <source>
        <dbReference type="SAM" id="MobiDB-lite"/>
    </source>
</evidence>
<feature type="compositionally biased region" description="Low complexity" evidence="1">
    <location>
        <begin position="227"/>
        <end position="240"/>
    </location>
</feature>
<dbReference type="EMBL" id="MCFA01000110">
    <property type="protein sequence ID" value="ORY07297.1"/>
    <property type="molecule type" value="Genomic_DNA"/>
</dbReference>
<dbReference type="STRING" id="1231657.A0A1Y1ZBE0"/>
<name>A0A1Y1ZBE0_9PLEO</name>
<feature type="region of interest" description="Disordered" evidence="1">
    <location>
        <begin position="225"/>
        <end position="246"/>
    </location>
</feature>
<dbReference type="OrthoDB" id="5215637at2759"/>
<keyword evidence="2" id="KW-1133">Transmembrane helix</keyword>
<feature type="compositionally biased region" description="Polar residues" evidence="1">
    <location>
        <begin position="312"/>
        <end position="329"/>
    </location>
</feature>
<gene>
    <name evidence="3" type="ORF">BCR34DRAFT_27717</name>
</gene>
<protein>
    <recommendedName>
        <fullName evidence="5">Mid2 domain-containing protein</fullName>
    </recommendedName>
</protein>
<evidence type="ECO:0000313" key="3">
    <source>
        <dbReference type="EMBL" id="ORY07297.1"/>
    </source>
</evidence>
<feature type="region of interest" description="Disordered" evidence="1">
    <location>
        <begin position="1"/>
        <end position="25"/>
    </location>
</feature>
<reference evidence="3 4" key="1">
    <citation type="submission" date="2016-07" db="EMBL/GenBank/DDBJ databases">
        <title>Pervasive Adenine N6-methylation of Active Genes in Fungi.</title>
        <authorList>
            <consortium name="DOE Joint Genome Institute"/>
            <person name="Mondo S.J."/>
            <person name="Dannebaum R.O."/>
            <person name="Kuo R.C."/>
            <person name="Labutti K."/>
            <person name="Haridas S."/>
            <person name="Kuo A."/>
            <person name="Salamov A."/>
            <person name="Ahrendt S.R."/>
            <person name="Lipzen A."/>
            <person name="Sullivan W."/>
            <person name="Andreopoulos W.B."/>
            <person name="Clum A."/>
            <person name="Lindquist E."/>
            <person name="Daum C."/>
            <person name="Ramamoorthy G.K."/>
            <person name="Gryganskyi A."/>
            <person name="Culley D."/>
            <person name="Magnuson J.K."/>
            <person name="James T.Y."/>
            <person name="O'Malley M.A."/>
            <person name="Stajich J.E."/>
            <person name="Spatafora J.W."/>
            <person name="Visel A."/>
            <person name="Grigoriev I.V."/>
        </authorList>
    </citation>
    <scope>NUCLEOTIDE SEQUENCE [LARGE SCALE GENOMIC DNA]</scope>
    <source>
        <strain evidence="3 4">CBS 115471</strain>
    </source>
</reference>
<feature type="region of interest" description="Disordered" evidence="1">
    <location>
        <begin position="310"/>
        <end position="360"/>
    </location>
</feature>
<keyword evidence="2" id="KW-0472">Membrane</keyword>
<keyword evidence="2" id="KW-0812">Transmembrane</keyword>
<feature type="transmembrane region" description="Helical" evidence="2">
    <location>
        <begin position="254"/>
        <end position="275"/>
    </location>
</feature>
<evidence type="ECO:0000256" key="2">
    <source>
        <dbReference type="SAM" id="Phobius"/>
    </source>
</evidence>
<evidence type="ECO:0000313" key="4">
    <source>
        <dbReference type="Proteomes" id="UP000193144"/>
    </source>
</evidence>
<sequence>MLTATVGVRSNTNSGRRPGSQSSRTSSRANLLWMFHTSLGGGMDFKIWSTRPSRAFFLFLLVSQTVVADIDAPCYSPNGARAPGYFACDPTAYITSCCPKGWTCYSNSMCVVTDPSTANSSYPIGTSIRGTCTNPVWNNAICGDYCLKSSDVDGSLKACGDNKWCCSHDESCNCANGAFNVNPGIVQTIIGIVGLEHTQTSMLAASPTVVGTRTASPTIFKTTISSKTGTETGKPTGTAEPAKKKAIDKPGTKAGIAIGVLAAVALVAVAGWVIYKRYPPGTRWKIHKSPEVPQTTQPISVDPALDPYIKDSATNPQINLPIGGQSQNRFDGGDAPYGNAYERSVPSRGPLAHQTGHSAS</sequence>
<feature type="compositionally biased region" description="Polar residues" evidence="1">
    <location>
        <begin position="8"/>
        <end position="25"/>
    </location>
</feature>
<dbReference type="Proteomes" id="UP000193144">
    <property type="component" value="Unassembled WGS sequence"/>
</dbReference>
<keyword evidence="4" id="KW-1185">Reference proteome</keyword>
<evidence type="ECO:0008006" key="5">
    <source>
        <dbReference type="Google" id="ProtNLM"/>
    </source>
</evidence>